<dbReference type="InterPro" id="IPR035979">
    <property type="entry name" value="RBD_domain_sf"/>
</dbReference>
<dbReference type="InterPro" id="IPR011990">
    <property type="entry name" value="TPR-like_helical_dom_sf"/>
</dbReference>
<dbReference type="FunFam" id="1.25.40.10:FF:000233">
    <property type="entry name" value="Tetratricopeptide repeat domain 26"/>
    <property type="match status" value="1"/>
</dbReference>
<dbReference type="GO" id="GO:0097546">
    <property type="term" value="C:ciliary base"/>
    <property type="evidence" value="ECO:0007669"/>
    <property type="project" value="TreeGrafter"/>
</dbReference>
<dbReference type="InterPro" id="IPR000504">
    <property type="entry name" value="RRM_dom"/>
</dbReference>
<dbReference type="GO" id="GO:0030992">
    <property type="term" value="C:intraciliary transport particle B"/>
    <property type="evidence" value="ECO:0007669"/>
    <property type="project" value="TreeGrafter"/>
</dbReference>
<dbReference type="Pfam" id="PF13174">
    <property type="entry name" value="TPR_6"/>
    <property type="match status" value="2"/>
</dbReference>
<comment type="similarity">
    <text evidence="2">Belongs to the IFT56 family.</text>
</comment>
<dbReference type="GO" id="GO:0035735">
    <property type="term" value="P:intraciliary transport involved in cilium assembly"/>
    <property type="evidence" value="ECO:0007669"/>
    <property type="project" value="TreeGrafter"/>
</dbReference>
<keyword evidence="5" id="KW-0802">TPR repeat</keyword>
<evidence type="ECO:0000256" key="4">
    <source>
        <dbReference type="ARBA" id="ARBA00022737"/>
    </source>
</evidence>
<evidence type="ECO:0000256" key="1">
    <source>
        <dbReference type="ARBA" id="ARBA00004138"/>
    </source>
</evidence>
<dbReference type="AlphaFoldDB" id="E2BAM0"/>
<evidence type="ECO:0000256" key="8">
    <source>
        <dbReference type="PROSITE-ProRule" id="PRU00176"/>
    </source>
</evidence>
<accession>E2BAM0</accession>
<gene>
    <name evidence="11" type="ORF">EAI_13746</name>
</gene>
<feature type="region of interest" description="Disordered" evidence="9">
    <location>
        <begin position="222"/>
        <end position="246"/>
    </location>
</feature>
<dbReference type="InParanoid" id="E2BAM0"/>
<dbReference type="PANTHER" id="PTHR14781">
    <property type="entry name" value="INTRAFLAGELLAR TRANSPORT PROTEIN 56"/>
    <property type="match status" value="1"/>
</dbReference>
<evidence type="ECO:0000313" key="12">
    <source>
        <dbReference type="Proteomes" id="UP000008237"/>
    </source>
</evidence>
<protein>
    <recommendedName>
        <fullName evidence="3">Intraflagellar transport protein 56</fullName>
    </recommendedName>
</protein>
<dbReference type="GO" id="GO:0120170">
    <property type="term" value="F:intraciliary transport particle B binding"/>
    <property type="evidence" value="ECO:0007669"/>
    <property type="project" value="TreeGrafter"/>
</dbReference>
<dbReference type="InterPro" id="IPR012677">
    <property type="entry name" value="Nucleotide-bd_a/b_plait_sf"/>
</dbReference>
<dbReference type="SUPFAM" id="SSF48452">
    <property type="entry name" value="TPR-like"/>
    <property type="match status" value="2"/>
</dbReference>
<keyword evidence="6 8" id="KW-0694">RNA-binding</keyword>
<dbReference type="Gene3D" id="1.25.40.10">
    <property type="entry name" value="Tetratricopeptide repeat domain"/>
    <property type="match status" value="3"/>
</dbReference>
<feature type="domain" description="RRM" evidence="10">
    <location>
        <begin position="16"/>
        <end position="90"/>
    </location>
</feature>
<keyword evidence="12" id="KW-1185">Reference proteome</keyword>
<organism evidence="12">
    <name type="scientific">Harpegnathos saltator</name>
    <name type="common">Jerdon's jumping ant</name>
    <dbReference type="NCBI Taxonomy" id="610380"/>
    <lineage>
        <taxon>Eukaryota</taxon>
        <taxon>Metazoa</taxon>
        <taxon>Ecdysozoa</taxon>
        <taxon>Arthropoda</taxon>
        <taxon>Hexapoda</taxon>
        <taxon>Insecta</taxon>
        <taxon>Pterygota</taxon>
        <taxon>Neoptera</taxon>
        <taxon>Endopterygota</taxon>
        <taxon>Hymenoptera</taxon>
        <taxon>Apocrita</taxon>
        <taxon>Aculeata</taxon>
        <taxon>Formicoidea</taxon>
        <taxon>Formicidae</taxon>
        <taxon>Ponerinae</taxon>
        <taxon>Ponerini</taxon>
        <taxon>Harpegnathos</taxon>
    </lineage>
</organism>
<dbReference type="SMART" id="SM00360">
    <property type="entry name" value="RRM"/>
    <property type="match status" value="2"/>
</dbReference>
<dbReference type="Gene3D" id="6.10.250.610">
    <property type="match status" value="1"/>
</dbReference>
<dbReference type="Proteomes" id="UP000008237">
    <property type="component" value="Unassembled WGS sequence"/>
</dbReference>
<dbReference type="GO" id="GO:0036064">
    <property type="term" value="C:ciliary basal body"/>
    <property type="evidence" value="ECO:0007669"/>
    <property type="project" value="TreeGrafter"/>
</dbReference>
<evidence type="ECO:0000256" key="2">
    <source>
        <dbReference type="ARBA" id="ARBA00007834"/>
    </source>
</evidence>
<keyword evidence="4" id="KW-0677">Repeat</keyword>
<reference evidence="11 12" key="1">
    <citation type="journal article" date="2010" name="Science">
        <title>Genomic comparison of the ants Camponotus floridanus and Harpegnathos saltator.</title>
        <authorList>
            <person name="Bonasio R."/>
            <person name="Zhang G."/>
            <person name="Ye C."/>
            <person name="Mutti N.S."/>
            <person name="Fang X."/>
            <person name="Qin N."/>
            <person name="Donahue G."/>
            <person name="Yang P."/>
            <person name="Li Q."/>
            <person name="Li C."/>
            <person name="Zhang P."/>
            <person name="Huang Z."/>
            <person name="Berger S.L."/>
            <person name="Reinberg D."/>
            <person name="Wang J."/>
            <person name="Liebig J."/>
        </authorList>
    </citation>
    <scope>NUCLEOTIDE SEQUENCE [LARGE SCALE GENOMIC DNA]</scope>
    <source>
        <strain evidence="11 12">R22 G/1</strain>
    </source>
</reference>
<evidence type="ECO:0000256" key="6">
    <source>
        <dbReference type="ARBA" id="ARBA00022884"/>
    </source>
</evidence>
<evidence type="ECO:0000313" key="11">
    <source>
        <dbReference type="EMBL" id="EFN87246.1"/>
    </source>
</evidence>
<proteinExistence type="inferred from homology"/>
<dbReference type="PANTHER" id="PTHR14781:SF0">
    <property type="entry name" value="INTRAFLAGELLAR TRANSPORT PROTEIN 56"/>
    <property type="match status" value="1"/>
</dbReference>
<dbReference type="GO" id="GO:0003723">
    <property type="term" value="F:RNA binding"/>
    <property type="evidence" value="ECO:0007669"/>
    <property type="project" value="UniProtKB-UniRule"/>
</dbReference>
<feature type="compositionally biased region" description="Acidic residues" evidence="9">
    <location>
        <begin position="225"/>
        <end position="240"/>
    </location>
</feature>
<evidence type="ECO:0000259" key="10">
    <source>
        <dbReference type="PROSITE" id="PS50102"/>
    </source>
</evidence>
<dbReference type="SUPFAM" id="SSF54928">
    <property type="entry name" value="RNA-binding domain, RBD"/>
    <property type="match status" value="2"/>
</dbReference>
<name>E2BAM0_HARSA</name>
<dbReference type="GO" id="GO:0035720">
    <property type="term" value="P:intraciliary anterograde transport"/>
    <property type="evidence" value="ECO:0007669"/>
    <property type="project" value="TreeGrafter"/>
</dbReference>
<dbReference type="FunCoup" id="E2BAM0">
    <property type="interactions" value="78"/>
</dbReference>
<evidence type="ECO:0000256" key="5">
    <source>
        <dbReference type="ARBA" id="ARBA00022803"/>
    </source>
</evidence>
<dbReference type="STRING" id="610380.E2BAM0"/>
<comment type="subcellular location">
    <subcellularLocation>
        <location evidence="1">Cell projection</location>
        <location evidence="1">Cilium</location>
    </subcellularLocation>
</comment>
<dbReference type="PROSITE" id="PS50102">
    <property type="entry name" value="RRM"/>
    <property type="match status" value="2"/>
</dbReference>
<keyword evidence="7" id="KW-0966">Cell projection</keyword>
<dbReference type="Gene3D" id="3.30.70.330">
    <property type="match status" value="2"/>
</dbReference>
<evidence type="ECO:0000256" key="7">
    <source>
        <dbReference type="ARBA" id="ARBA00023273"/>
    </source>
</evidence>
<dbReference type="EMBL" id="GL446793">
    <property type="protein sequence ID" value="EFN87246.1"/>
    <property type="molecule type" value="Genomic_DNA"/>
</dbReference>
<dbReference type="InterPro" id="IPR030511">
    <property type="entry name" value="TTC26"/>
</dbReference>
<evidence type="ECO:0000256" key="9">
    <source>
        <dbReference type="SAM" id="MobiDB-lite"/>
    </source>
</evidence>
<dbReference type="CDD" id="cd12239">
    <property type="entry name" value="RRM2_RBM40_like"/>
    <property type="match status" value="1"/>
</dbReference>
<dbReference type="InterPro" id="IPR019734">
    <property type="entry name" value="TPR_rpt"/>
</dbReference>
<evidence type="ECO:0000256" key="3">
    <source>
        <dbReference type="ARBA" id="ARBA00019387"/>
    </source>
</evidence>
<dbReference type="OrthoDB" id="95390at2759"/>
<feature type="domain" description="RRM" evidence="10">
    <location>
        <begin position="390"/>
        <end position="474"/>
    </location>
</feature>
<sequence length="1038" mass="119822">MQLQEKMSSEVIPACDTLRILHLPPQLSDSRRNSLLQRYGAIKTRTLRRSSKYTVTFAKFASQELATEALLHLHQLNVKGRYLSVEYAKKSIPAELSELEPQNEPPADSDVKAKTTSKADLQAFQRKLNSWTMNHVFSQPPPPNIRYKYIAPTRNTLMRIAIQLLKEPTFYTQVLHLMNKMNLPPPFEELEEEFPMLKEVYNMEKYRNIFGNKITDALYERVNGEEEEEEEEESEIESDREDNTRPAVIIPVKRKRPQPTRRLKIPKFVNPAKNIAAPSSTQKVFRPEDMFESVQLGEAKNLKIELKTLDKSLDAASITSQDSAVAVDGGFGLIFPATKSTEDAKDTEASVEKPKNKFITTEELEANRISANDQRVLPVFKNYHPGKPSNRLYIKNLAKQVEAKDLHYIYQRYVIAGLKDAENEYDMRLMQEGRMKGQAFITLQNNVQAQMALDETNGYILKDKPMVILSRAKPASSEGVRKSTSRKEIPKLEEFLEKRDYTGALTLLEFNSSTGGSLESDLWMGYCAFHLGDYKRAVTVYENLKKRDYVPPDVRTNLACCYFYLGMYPESQKILEEAADSKLRTRLLFHLAHKMGNESKLKEYHQMLQDVIEDQLSLASIHYLRAHYQEAIDVYKRILLDNRDYLALNVYVALCYYKLDYYDVAQEVLQVYLQKYPDSAIAINLKACNHFRLYDGNAAQSEMKQLIEKISSAFSFGHDLIRHNTVVFRGGENALQILPNLVDVIPEARLNLVIYYLKQDDVKAAYDLIKDLEPAVPQEYILKGIVNAVMGQETNSVCIARLCHWRLVRSLKFHRERFQRDSIKTAQQYFQLVGSSASECDTIPGRQCMASCFFLYRQFDEVLVYLSSIKTYFSNQDNFNFNYAQAQSAAGYFKEAEEAFLMIRNEKYKNDYIYISLLSYCYIMNKKAELAWELYLKMDTSTESFNLLQLIANTCYEVGEFWYAAKAFDMLERMDPSSEHWEGKRGACCGTFQYIVAEKQPKELLPDVIQLLKNTSNSQVEQIIRVMRKWGKDNRVSC</sequence>
<dbReference type="Pfam" id="PF00076">
    <property type="entry name" value="RRM_1"/>
    <property type="match status" value="1"/>
</dbReference>